<dbReference type="PROSITE" id="PS51679">
    <property type="entry name" value="SAM_MT_C5"/>
    <property type="match status" value="1"/>
</dbReference>
<dbReference type="InterPro" id="IPR001525">
    <property type="entry name" value="C5_MeTfrase"/>
</dbReference>
<dbReference type="EC" id="2.1.1.37" evidence="7"/>
<keyword evidence="1 5" id="KW-0489">Methyltransferase</keyword>
<reference evidence="8" key="1">
    <citation type="submission" date="2017-08" db="EMBL/GenBank/DDBJ databases">
        <authorList>
            <person name="Alvarez-Ponce D."/>
            <person name="Weitzman C.L."/>
            <person name="Tillett R.L."/>
            <person name="Sandmeier F.C."/>
            <person name="Tracy C.R."/>
        </authorList>
    </citation>
    <scope>NUCLEOTIDE SEQUENCE [LARGE SCALE GENOMIC DNA]</scope>
    <source>
        <strain evidence="8">PS6</strain>
    </source>
</reference>
<accession>A0ABX4H5B8</accession>
<keyword evidence="9" id="KW-1185">Reference proteome</keyword>
<dbReference type="EMBL" id="NQMN01000001">
    <property type="protein sequence ID" value="PAF55080.1"/>
    <property type="molecule type" value="Genomic_DNA"/>
</dbReference>
<dbReference type="Pfam" id="PF00145">
    <property type="entry name" value="DNA_methylase"/>
    <property type="match status" value="1"/>
</dbReference>
<dbReference type="GO" id="GO:0032259">
    <property type="term" value="P:methylation"/>
    <property type="evidence" value="ECO:0007669"/>
    <property type="project" value="UniProtKB-KW"/>
</dbReference>
<gene>
    <name evidence="8" type="ORF">CJF60_00105</name>
</gene>
<comment type="catalytic activity">
    <reaction evidence="7">
        <text>a 2'-deoxycytidine in DNA + S-adenosyl-L-methionine = a 5-methyl-2'-deoxycytidine in DNA + S-adenosyl-L-homocysteine + H(+)</text>
        <dbReference type="Rhea" id="RHEA:13681"/>
        <dbReference type="Rhea" id="RHEA-COMP:11369"/>
        <dbReference type="Rhea" id="RHEA-COMP:11370"/>
        <dbReference type="ChEBI" id="CHEBI:15378"/>
        <dbReference type="ChEBI" id="CHEBI:57856"/>
        <dbReference type="ChEBI" id="CHEBI:59789"/>
        <dbReference type="ChEBI" id="CHEBI:85452"/>
        <dbReference type="ChEBI" id="CHEBI:85454"/>
        <dbReference type="EC" id="2.1.1.37"/>
    </reaction>
</comment>
<protein>
    <recommendedName>
        <fullName evidence="7">Cytosine-specific methyltransferase</fullName>
        <ecNumber evidence="7">2.1.1.37</ecNumber>
    </recommendedName>
</protein>
<dbReference type="GO" id="GO:0008168">
    <property type="term" value="F:methyltransferase activity"/>
    <property type="evidence" value="ECO:0007669"/>
    <property type="project" value="UniProtKB-KW"/>
</dbReference>
<keyword evidence="2 5" id="KW-0808">Transferase</keyword>
<dbReference type="NCBIfam" id="TIGR00675">
    <property type="entry name" value="dcm"/>
    <property type="match status" value="1"/>
</dbReference>
<organism evidence="8 9">
    <name type="scientific">Mycoplasmopsis agassizii</name>
    <dbReference type="NCBI Taxonomy" id="33922"/>
    <lineage>
        <taxon>Bacteria</taxon>
        <taxon>Bacillati</taxon>
        <taxon>Mycoplasmatota</taxon>
        <taxon>Mycoplasmoidales</taxon>
        <taxon>Metamycoplasmataceae</taxon>
        <taxon>Mycoplasmopsis</taxon>
    </lineage>
</organism>
<dbReference type="InterPro" id="IPR050750">
    <property type="entry name" value="C5-MTase"/>
</dbReference>
<evidence type="ECO:0000256" key="3">
    <source>
        <dbReference type="ARBA" id="ARBA00022691"/>
    </source>
</evidence>
<dbReference type="Gene3D" id="3.90.120.10">
    <property type="entry name" value="DNA Methylase, subunit A, domain 2"/>
    <property type="match status" value="1"/>
</dbReference>
<proteinExistence type="inferred from homology"/>
<evidence type="ECO:0000256" key="5">
    <source>
        <dbReference type="PROSITE-ProRule" id="PRU01016"/>
    </source>
</evidence>
<evidence type="ECO:0000256" key="4">
    <source>
        <dbReference type="ARBA" id="ARBA00022747"/>
    </source>
</evidence>
<evidence type="ECO:0000256" key="6">
    <source>
        <dbReference type="RuleBase" id="RU000416"/>
    </source>
</evidence>
<keyword evidence="3 5" id="KW-0949">S-adenosyl-L-methionine</keyword>
<dbReference type="RefSeq" id="WP_084232703.1">
    <property type="nucleotide sequence ID" value="NZ_FWXE01000011.1"/>
</dbReference>
<dbReference type="CDD" id="cd00315">
    <property type="entry name" value="Cyt_C5_DNA_methylase"/>
    <property type="match status" value="1"/>
</dbReference>
<dbReference type="SUPFAM" id="SSF53335">
    <property type="entry name" value="S-adenosyl-L-methionine-dependent methyltransferases"/>
    <property type="match status" value="1"/>
</dbReference>
<sequence length="410" mass="47194">MGLKKANFRFIDLFAGIGGFHAAMSNLGGECVFASEIDKYAIESYLENYGINADNDVTKVDPKKIAPYNVLCAGFPCQPFSKAGAQLGFSDKIKGTLFFEIVRLLQENRPEYLILENVRNLVAHDNGNTYRVIMKTLDEIGYTVNDKPIIMSPHQLGIPQLRERVYILGVRKDLGVEHINIELAKGKKQDLSIYSASIIEDQMVDQKYYISEYEEKVLTAWDEFYQGIHEKVIGFPIFSAEFKETYDLSSLPKWKQDFYRKSRQLYSNNQKFIDKWLKKYDNLQDFTPTDRKFEWQAGTAINSLWEGIIQFRPSGIRVKRPDSFPALVAMVQIPIIGKLRRRLTPRETARLQSFPDSFKPNSNDKQAYKQFGNAVNVICVEYLARQLFSLVKEKQLMDNSSVEQQYLGSE</sequence>
<evidence type="ECO:0000256" key="2">
    <source>
        <dbReference type="ARBA" id="ARBA00022679"/>
    </source>
</evidence>
<dbReference type="PROSITE" id="PS00094">
    <property type="entry name" value="C5_MTASE_1"/>
    <property type="match status" value="1"/>
</dbReference>
<dbReference type="Proteomes" id="UP000217033">
    <property type="component" value="Unassembled WGS sequence"/>
</dbReference>
<evidence type="ECO:0000313" key="8">
    <source>
        <dbReference type="EMBL" id="PAF55080.1"/>
    </source>
</evidence>
<keyword evidence="4" id="KW-0680">Restriction system</keyword>
<dbReference type="InterPro" id="IPR029063">
    <property type="entry name" value="SAM-dependent_MTases_sf"/>
</dbReference>
<dbReference type="PANTHER" id="PTHR46098:SF1">
    <property type="entry name" value="TRNA (CYTOSINE(38)-C(5))-METHYLTRANSFERASE"/>
    <property type="match status" value="1"/>
</dbReference>
<name>A0ABX4H5B8_9BACT</name>
<evidence type="ECO:0000256" key="7">
    <source>
        <dbReference type="RuleBase" id="RU000417"/>
    </source>
</evidence>
<dbReference type="Gene3D" id="3.40.50.150">
    <property type="entry name" value="Vaccinia Virus protein VP39"/>
    <property type="match status" value="1"/>
</dbReference>
<evidence type="ECO:0000256" key="1">
    <source>
        <dbReference type="ARBA" id="ARBA00022603"/>
    </source>
</evidence>
<dbReference type="PRINTS" id="PR00105">
    <property type="entry name" value="C5METTRFRASE"/>
</dbReference>
<feature type="active site" evidence="5">
    <location>
        <position position="77"/>
    </location>
</feature>
<dbReference type="PANTHER" id="PTHR46098">
    <property type="entry name" value="TRNA (CYTOSINE(38)-C(5))-METHYLTRANSFERASE"/>
    <property type="match status" value="1"/>
</dbReference>
<dbReference type="InterPro" id="IPR018117">
    <property type="entry name" value="C5_DNA_meth_AS"/>
</dbReference>
<evidence type="ECO:0000313" key="9">
    <source>
        <dbReference type="Proteomes" id="UP000217033"/>
    </source>
</evidence>
<comment type="caution">
    <text evidence="8">The sequence shown here is derived from an EMBL/GenBank/DDBJ whole genome shotgun (WGS) entry which is preliminary data.</text>
</comment>
<comment type="similarity">
    <text evidence="5 6">Belongs to the class I-like SAM-binding methyltransferase superfamily. C5-methyltransferase family.</text>
</comment>